<feature type="domain" description="CN hydrolase" evidence="10">
    <location>
        <begin position="4"/>
        <end position="246"/>
    </location>
</feature>
<feature type="binding site" evidence="7">
    <location>
        <position position="510"/>
    </location>
    <ligand>
        <name>deamido-NAD(+)</name>
        <dbReference type="ChEBI" id="CHEBI:58437"/>
        <note>ligand shared between two neighboring subunits</note>
    </ligand>
</feature>
<comment type="caution">
    <text evidence="7">Lacks conserved residue(s) required for the propagation of feature annotation.</text>
</comment>
<evidence type="ECO:0000313" key="11">
    <source>
        <dbReference type="EMBL" id="AWW50070.1"/>
    </source>
</evidence>
<dbReference type="PROSITE" id="PS50263">
    <property type="entry name" value="CN_HYDROLASE"/>
    <property type="match status" value="1"/>
</dbReference>
<evidence type="ECO:0000256" key="2">
    <source>
        <dbReference type="ARBA" id="ARBA00007145"/>
    </source>
</evidence>
<comment type="pathway">
    <text evidence="1 7 8">Cofactor biosynthesis; NAD(+) biosynthesis; NAD(+) from deamido-NAD(+) (L-Gln route): step 1/1.</text>
</comment>
<evidence type="ECO:0000256" key="3">
    <source>
        <dbReference type="ARBA" id="ARBA00022598"/>
    </source>
</evidence>
<dbReference type="InterPro" id="IPR022310">
    <property type="entry name" value="NAD/GMP_synthase"/>
</dbReference>
<comment type="catalytic activity">
    <reaction evidence="7 8">
        <text>deamido-NAD(+) + L-glutamine + ATP + H2O = L-glutamate + AMP + diphosphate + NAD(+) + H(+)</text>
        <dbReference type="Rhea" id="RHEA:24384"/>
        <dbReference type="ChEBI" id="CHEBI:15377"/>
        <dbReference type="ChEBI" id="CHEBI:15378"/>
        <dbReference type="ChEBI" id="CHEBI:29985"/>
        <dbReference type="ChEBI" id="CHEBI:30616"/>
        <dbReference type="ChEBI" id="CHEBI:33019"/>
        <dbReference type="ChEBI" id="CHEBI:57540"/>
        <dbReference type="ChEBI" id="CHEBI:58359"/>
        <dbReference type="ChEBI" id="CHEBI:58437"/>
        <dbReference type="ChEBI" id="CHEBI:456215"/>
        <dbReference type="EC" id="6.3.5.1"/>
    </reaction>
</comment>
<dbReference type="HAMAP" id="MF_02090">
    <property type="entry name" value="NadE_glutamine_dep"/>
    <property type="match status" value="1"/>
</dbReference>
<dbReference type="Pfam" id="PF00795">
    <property type="entry name" value="CN_hydrolase"/>
    <property type="match status" value="1"/>
</dbReference>
<dbReference type="NCBIfam" id="TIGR00552">
    <property type="entry name" value="nadE"/>
    <property type="match status" value="1"/>
</dbReference>
<dbReference type="GO" id="GO:0005737">
    <property type="term" value="C:cytoplasm"/>
    <property type="evidence" value="ECO:0007669"/>
    <property type="project" value="InterPro"/>
</dbReference>
<dbReference type="PANTHER" id="PTHR23090:SF9">
    <property type="entry name" value="GLUTAMINE-DEPENDENT NAD(+) SYNTHETASE"/>
    <property type="match status" value="1"/>
</dbReference>
<dbReference type="InterPro" id="IPR036526">
    <property type="entry name" value="C-N_Hydrolase_sf"/>
</dbReference>
<sequence length="539" mass="58864">MSSESIALAQINPLLGDLEGNAELILLAAKEAYAKGAKVLLTPELSLTGYPPEDLLLRPAFIEACDHALQALTKSLAQFTGLTVVVGHPQKSTQGLQNSASVVRDGKVITRYAKQELPNHEVFDEVRYFTPGNTPCVFEVNGVRFGLILCEDAWHVGPAQQAHAAGAQILLVANASPYHLNKEALRIEVLRQHIALTKMPLIYVNSVGGQDELVFDGGSFALNSKGELVMAMPQFESDLGFVKVNAVHDLEPSKIVQALSVEAQAYQALVLGVRDYVHKNHFPGVIIGLSGGVDSALVLAIAVDALGAEKVRAVMMPSRYTADISWIDARELAKNLSVQYDEIAIGDSVDALEHALAPQFQDLKPDATEENIQARVRGTLLMALSNKTGRLVLTTGNKSEMAVGYCTLYGDMAGGFAVIKDIAKTLVYRLCAYRNSIQKVIPERILTRAPSAELRPDQTDQDSLPSYEVLDGILERYMEQNQSIAQIIAAGFDAESVEKVTRLIKLNEYKRRQAPPGVRVTTRAFGRDWRYPITSQFRA</sequence>
<dbReference type="SUPFAM" id="SSF56317">
    <property type="entry name" value="Carbon-nitrogen hydrolase"/>
    <property type="match status" value="1"/>
</dbReference>
<evidence type="ECO:0000256" key="7">
    <source>
        <dbReference type="HAMAP-Rule" id="MF_02090"/>
    </source>
</evidence>
<feature type="binding site" evidence="7">
    <location>
        <position position="176"/>
    </location>
    <ligand>
        <name>L-glutamine</name>
        <dbReference type="ChEBI" id="CHEBI:58359"/>
    </ligand>
</feature>
<keyword evidence="5 7" id="KW-0067">ATP-binding</keyword>
<keyword evidence="4 7" id="KW-0547">Nucleotide-binding</keyword>
<dbReference type="EMBL" id="CP030085">
    <property type="protein sequence ID" value="AWW50070.1"/>
    <property type="molecule type" value="Genomic_DNA"/>
</dbReference>
<dbReference type="GO" id="GO:0003952">
    <property type="term" value="F:NAD+ synthase (glutamine-hydrolyzing) activity"/>
    <property type="evidence" value="ECO:0007669"/>
    <property type="project" value="UniProtKB-UniRule"/>
</dbReference>
<dbReference type="UniPathway" id="UPA00253">
    <property type="reaction ID" value="UER00334"/>
</dbReference>
<accession>A0A2Z4JTG7</accession>
<dbReference type="GO" id="GO:0005524">
    <property type="term" value="F:ATP binding"/>
    <property type="evidence" value="ECO:0007669"/>
    <property type="project" value="UniProtKB-UniRule"/>
</dbReference>
<feature type="binding site" evidence="7">
    <location>
        <position position="400"/>
    </location>
    <ligand>
        <name>deamido-NAD(+)</name>
        <dbReference type="ChEBI" id="CHEBI:58437"/>
        <note>ligand shared between two neighboring subunits</note>
    </ligand>
</feature>
<dbReference type="Gene3D" id="3.60.110.10">
    <property type="entry name" value="Carbon-nitrogen hydrolase"/>
    <property type="match status" value="1"/>
</dbReference>
<dbReference type="Pfam" id="PF02540">
    <property type="entry name" value="NAD_synthase"/>
    <property type="match status" value="1"/>
</dbReference>
<feature type="binding site" evidence="7">
    <location>
        <position position="395"/>
    </location>
    <ligand>
        <name>ATP</name>
        <dbReference type="ChEBI" id="CHEBI:30616"/>
    </ligand>
</feature>
<dbReference type="AlphaFoldDB" id="A0A2Z4JTG7"/>
<comment type="function">
    <text evidence="7">Catalyzes the ATP-dependent amidation of deamido-NAD to form NAD. Uses L-glutamine as a nitrogen source.</text>
</comment>
<protein>
    <recommendedName>
        <fullName evidence="7 8">Glutamine-dependent NAD(+) synthetase</fullName>
        <ecNumber evidence="7 8">6.3.5.1</ecNumber>
    </recommendedName>
    <alternativeName>
        <fullName evidence="7 8">NAD(+) synthase [glutamine-hydrolyzing]</fullName>
    </alternativeName>
</protein>
<evidence type="ECO:0000256" key="8">
    <source>
        <dbReference type="PIRNR" id="PIRNR006630"/>
    </source>
</evidence>
<feature type="active site" description="Proton acceptor; for glutaminase activity" evidence="7">
    <location>
        <position position="44"/>
    </location>
</feature>
<dbReference type="InterPro" id="IPR003010">
    <property type="entry name" value="C-N_Hydrolase"/>
</dbReference>
<dbReference type="NCBIfam" id="NF010588">
    <property type="entry name" value="PRK13981.1"/>
    <property type="match status" value="1"/>
</dbReference>
<dbReference type="PIRSF" id="PIRSF006630">
    <property type="entry name" value="NADS_GAT"/>
    <property type="match status" value="1"/>
</dbReference>
<gene>
    <name evidence="7" type="primary">nadE</name>
    <name evidence="11" type="ORF">Pas1_06550</name>
</gene>
<name>A0A2Z4JTG7_9BURK</name>
<feature type="active site" description="Nucleophile; for glutaminase activity" evidence="7">
    <location>
        <position position="150"/>
    </location>
</feature>
<evidence type="ECO:0000256" key="6">
    <source>
        <dbReference type="ARBA" id="ARBA00023027"/>
    </source>
</evidence>
<comment type="similarity">
    <text evidence="2 7 8">In the C-terminal section; belongs to the NAD synthetase family.</text>
</comment>
<evidence type="ECO:0000256" key="1">
    <source>
        <dbReference type="ARBA" id="ARBA00005188"/>
    </source>
</evidence>
<dbReference type="GO" id="GO:0009435">
    <property type="term" value="P:NAD+ biosynthetic process"/>
    <property type="evidence" value="ECO:0007669"/>
    <property type="project" value="UniProtKB-UniRule"/>
</dbReference>
<feature type="binding site" evidence="7">
    <location>
        <position position="371"/>
    </location>
    <ligand>
        <name>deamido-NAD(+)</name>
        <dbReference type="ChEBI" id="CHEBI:58437"/>
        <note>ligand shared between two neighboring subunits</note>
    </ligand>
</feature>
<evidence type="ECO:0000313" key="12">
    <source>
        <dbReference type="Proteomes" id="UP000248592"/>
    </source>
</evidence>
<evidence type="ECO:0000256" key="5">
    <source>
        <dbReference type="ARBA" id="ARBA00022840"/>
    </source>
</evidence>
<proteinExistence type="inferred from homology"/>
<dbReference type="EC" id="6.3.5.1" evidence="7 8"/>
<dbReference type="Gene3D" id="3.40.50.620">
    <property type="entry name" value="HUPs"/>
    <property type="match status" value="1"/>
</dbReference>
<evidence type="ECO:0000259" key="10">
    <source>
        <dbReference type="PROSITE" id="PS50263"/>
    </source>
</evidence>
<dbReference type="GO" id="GO:0004359">
    <property type="term" value="F:glutaminase activity"/>
    <property type="evidence" value="ECO:0007669"/>
    <property type="project" value="InterPro"/>
</dbReference>
<dbReference type="InterPro" id="IPR014729">
    <property type="entry name" value="Rossmann-like_a/b/a_fold"/>
</dbReference>
<feature type="binding site" evidence="7">
    <location>
        <position position="182"/>
    </location>
    <ligand>
        <name>L-glutamine</name>
        <dbReference type="ChEBI" id="CHEBI:58359"/>
    </ligand>
</feature>
<dbReference type="CDD" id="cd00553">
    <property type="entry name" value="NAD_synthase"/>
    <property type="match status" value="1"/>
</dbReference>
<feature type="binding site" evidence="7">
    <location>
        <begin position="288"/>
        <end position="295"/>
    </location>
    <ligand>
        <name>ATP</name>
        <dbReference type="ChEBI" id="CHEBI:30616"/>
    </ligand>
</feature>
<keyword evidence="3 7" id="KW-0436">Ligase</keyword>
<dbReference type="FunFam" id="3.40.50.620:FF:000106">
    <property type="entry name" value="Glutamine-dependent NAD(+) synthetase"/>
    <property type="match status" value="1"/>
</dbReference>
<dbReference type="InterPro" id="IPR003694">
    <property type="entry name" value="NAD_synthase"/>
</dbReference>
<keyword evidence="6 7" id="KW-0520">NAD</keyword>
<organism evidence="11 12">
    <name type="scientific">Polynucleobacter paneuropaeus</name>
    <dbReference type="NCBI Taxonomy" id="2527775"/>
    <lineage>
        <taxon>Bacteria</taxon>
        <taxon>Pseudomonadati</taxon>
        <taxon>Pseudomonadota</taxon>
        <taxon>Betaproteobacteria</taxon>
        <taxon>Burkholderiales</taxon>
        <taxon>Burkholderiaceae</taxon>
        <taxon>Polynucleobacter</taxon>
    </lineage>
</organism>
<dbReference type="RefSeq" id="WP_112294818.1">
    <property type="nucleotide sequence ID" value="NZ_CBCSBS010000001.1"/>
</dbReference>
<reference evidence="12" key="1">
    <citation type="submission" date="2018-06" db="EMBL/GenBank/DDBJ databases">
        <title>Description of a new Polynucleobacter species.</title>
        <authorList>
            <person name="Hahn M.W."/>
        </authorList>
    </citation>
    <scope>NUCLEOTIDE SEQUENCE [LARGE SCALE GENOMIC DNA]</scope>
    <source>
        <strain evidence="12">MG-25-Pas1-D2</strain>
    </source>
</reference>
<evidence type="ECO:0000256" key="9">
    <source>
        <dbReference type="RuleBase" id="RU003811"/>
    </source>
</evidence>
<comment type="similarity">
    <text evidence="9">Belongs to the NAD synthetase family.</text>
</comment>
<dbReference type="Proteomes" id="UP000248592">
    <property type="component" value="Chromosome"/>
</dbReference>
<dbReference type="PANTHER" id="PTHR23090">
    <property type="entry name" value="NH 3 /GLUTAMINE-DEPENDENT NAD + SYNTHETASE"/>
    <property type="match status" value="1"/>
</dbReference>
<evidence type="ECO:0000256" key="4">
    <source>
        <dbReference type="ARBA" id="ARBA00022741"/>
    </source>
</evidence>
<dbReference type="GO" id="GO:0008795">
    <property type="term" value="F:NAD+ synthase activity"/>
    <property type="evidence" value="ECO:0007669"/>
    <property type="project" value="UniProtKB-UniRule"/>
</dbReference>
<dbReference type="SUPFAM" id="SSF52402">
    <property type="entry name" value="Adenine nucleotide alpha hydrolases-like"/>
    <property type="match status" value="1"/>
</dbReference>
<dbReference type="InterPro" id="IPR014445">
    <property type="entry name" value="Gln-dep_NAD_synthase"/>
</dbReference>
<dbReference type="CDD" id="cd07570">
    <property type="entry name" value="GAT_Gln-NAD-synth"/>
    <property type="match status" value="1"/>
</dbReference>
<feature type="active site" description="For glutaminase activity" evidence="7">
    <location>
        <position position="114"/>
    </location>
</feature>